<evidence type="ECO:0000313" key="2">
    <source>
        <dbReference type="Proteomes" id="UP000321514"/>
    </source>
</evidence>
<gene>
    <name evidence="1" type="ORF">MFU01_39660</name>
</gene>
<proteinExistence type="predicted"/>
<dbReference type="STRING" id="1334629.MFUL124B02_15030"/>
<organism evidence="1 2">
    <name type="scientific">Myxococcus fulvus</name>
    <dbReference type="NCBI Taxonomy" id="33"/>
    <lineage>
        <taxon>Bacteria</taxon>
        <taxon>Pseudomonadati</taxon>
        <taxon>Myxococcota</taxon>
        <taxon>Myxococcia</taxon>
        <taxon>Myxococcales</taxon>
        <taxon>Cystobacterineae</taxon>
        <taxon>Myxococcaceae</taxon>
        <taxon>Myxococcus</taxon>
    </lineage>
</organism>
<accession>A0A511T445</accession>
<sequence>MRPRPELVYAAGAMLTLNDRVGLSPEARSALERELAPLTLLQDVVRWGFASTPPRDVAEVVVQDEFTHDVVLPWKDGGYLVFDTT</sequence>
<name>A0A511T445_MYXFU</name>
<dbReference type="Proteomes" id="UP000321514">
    <property type="component" value="Unassembled WGS sequence"/>
</dbReference>
<comment type="caution">
    <text evidence="1">The sequence shown here is derived from an EMBL/GenBank/DDBJ whole genome shotgun (WGS) entry which is preliminary data.</text>
</comment>
<dbReference type="EMBL" id="BJXR01000030">
    <property type="protein sequence ID" value="GEN08929.1"/>
    <property type="molecule type" value="Genomic_DNA"/>
</dbReference>
<evidence type="ECO:0000313" key="1">
    <source>
        <dbReference type="EMBL" id="GEN08929.1"/>
    </source>
</evidence>
<reference evidence="1 2" key="1">
    <citation type="submission" date="2019-07" db="EMBL/GenBank/DDBJ databases">
        <title>Whole genome shotgun sequence of Myxococcus fulvus NBRC 100333.</title>
        <authorList>
            <person name="Hosoyama A."/>
            <person name="Uohara A."/>
            <person name="Ohji S."/>
            <person name="Ichikawa N."/>
        </authorList>
    </citation>
    <scope>NUCLEOTIDE SEQUENCE [LARGE SCALE GENOMIC DNA]</scope>
    <source>
        <strain evidence="1 2">NBRC 100333</strain>
    </source>
</reference>
<dbReference type="AlphaFoldDB" id="A0A511T445"/>
<protein>
    <submittedName>
        <fullName evidence="1">Uncharacterized protein</fullName>
    </submittedName>
</protein>